<dbReference type="Proteomes" id="UP000250043">
    <property type="component" value="Unassembled WGS sequence"/>
</dbReference>
<feature type="region of interest" description="Disordered" evidence="2">
    <location>
        <begin position="256"/>
        <end position="294"/>
    </location>
</feature>
<dbReference type="GO" id="GO:0004197">
    <property type="term" value="F:cysteine-type endopeptidase activity"/>
    <property type="evidence" value="ECO:0007669"/>
    <property type="project" value="InterPro"/>
</dbReference>
<evidence type="ECO:0000256" key="2">
    <source>
        <dbReference type="SAM" id="MobiDB-lite"/>
    </source>
</evidence>
<protein>
    <recommendedName>
        <fullName evidence="3">Peptidase C14 caspase domain-containing protein</fullName>
    </recommendedName>
</protein>
<dbReference type="EMBL" id="KV722348">
    <property type="protein sequence ID" value="OCH94001.1"/>
    <property type="molecule type" value="Genomic_DNA"/>
</dbReference>
<evidence type="ECO:0000313" key="4">
    <source>
        <dbReference type="EMBL" id="OCH94001.1"/>
    </source>
</evidence>
<evidence type="ECO:0000259" key="3">
    <source>
        <dbReference type="Pfam" id="PF00656"/>
    </source>
</evidence>
<feature type="domain" description="Peptidase C14 caspase" evidence="3">
    <location>
        <begin position="23"/>
        <end position="416"/>
    </location>
</feature>
<dbReference type="AlphaFoldDB" id="A0A8E2DQV7"/>
<reference evidence="4 5" key="1">
    <citation type="submission" date="2016-07" db="EMBL/GenBank/DDBJ databases">
        <title>Draft genome of the white-rot fungus Obba rivulosa 3A-2.</title>
        <authorList>
            <consortium name="DOE Joint Genome Institute"/>
            <person name="Miettinen O."/>
            <person name="Riley R."/>
            <person name="Acob R."/>
            <person name="Barry K."/>
            <person name="Cullen D."/>
            <person name="De Vries R."/>
            <person name="Hainaut M."/>
            <person name="Hatakka A."/>
            <person name="Henrissat B."/>
            <person name="Hilden K."/>
            <person name="Kuo R."/>
            <person name="Labutti K."/>
            <person name="Lipzen A."/>
            <person name="Makela M.R."/>
            <person name="Sandor L."/>
            <person name="Spatafora J.W."/>
            <person name="Grigoriev I.V."/>
            <person name="Hibbett D.S."/>
        </authorList>
    </citation>
    <scope>NUCLEOTIDE SEQUENCE [LARGE SCALE GENOMIC DNA]</scope>
    <source>
        <strain evidence="4 5">3A-2</strain>
    </source>
</reference>
<accession>A0A8E2DQV7</accession>
<evidence type="ECO:0000256" key="1">
    <source>
        <dbReference type="ARBA" id="ARBA00009005"/>
    </source>
</evidence>
<keyword evidence="5" id="KW-1185">Reference proteome</keyword>
<dbReference type="Gene3D" id="3.40.50.12660">
    <property type="match status" value="1"/>
</dbReference>
<dbReference type="InterPro" id="IPR050452">
    <property type="entry name" value="Metacaspase"/>
</dbReference>
<comment type="similarity">
    <text evidence="1">Belongs to the peptidase C14B family.</text>
</comment>
<evidence type="ECO:0000313" key="5">
    <source>
        <dbReference type="Proteomes" id="UP000250043"/>
    </source>
</evidence>
<dbReference type="GO" id="GO:0005737">
    <property type="term" value="C:cytoplasm"/>
    <property type="evidence" value="ECO:0007669"/>
    <property type="project" value="TreeGrafter"/>
</dbReference>
<name>A0A8E2DQV7_9APHY</name>
<dbReference type="InterPro" id="IPR011600">
    <property type="entry name" value="Pept_C14_caspase"/>
</dbReference>
<dbReference type="PANTHER" id="PTHR48104:SF30">
    <property type="entry name" value="METACASPASE-1"/>
    <property type="match status" value="1"/>
</dbReference>
<proteinExistence type="inferred from homology"/>
<sequence length="468" mass="53424">MPPVHRHHPPRRRSSSVPNRLPRKKALVIGIQYSKTAQVYREQWQPLLGPHKDADAFKHLLIDKYGYREENIVVMLDDGKHREFEPTRAHLLREFRALVRKPQSGDEFVLFYAGHSEQIPNKTHTEDDGSDEVILPKDHQGLDEKHLIRDSSLRRILVDHLPPGARLTAIFDSCHSGTMLDLPHYNCNSIESRENSFETKWHRNFPQRKNAVHLHGAHPAEGGTATAMRVLEAARRQSGEIAMTEHCFKASTPARRRTDSLMGVPGAEHAPAHRKTSHGDSAERATSAAAAKRRTDSLVLMTDADCVASPLKTSHVPASFLERREGRMECAEPEEIRQCASPTTSVRECNGKCHLEGGDEDEDKKADVISLAACRDYQFTYENYKGDFSFTQGLVAFLNLNPYPTYYELMSHISRERSRILRAVCQEFTHEMNESNPLEKYQFRERLTFSRPILGSEKRLDMKSNFRL</sequence>
<dbReference type="Pfam" id="PF00656">
    <property type="entry name" value="Peptidase_C14"/>
    <property type="match status" value="1"/>
</dbReference>
<organism evidence="4 5">
    <name type="scientific">Obba rivulosa</name>
    <dbReference type="NCBI Taxonomy" id="1052685"/>
    <lineage>
        <taxon>Eukaryota</taxon>
        <taxon>Fungi</taxon>
        <taxon>Dikarya</taxon>
        <taxon>Basidiomycota</taxon>
        <taxon>Agaricomycotina</taxon>
        <taxon>Agaricomycetes</taxon>
        <taxon>Polyporales</taxon>
        <taxon>Gelatoporiaceae</taxon>
        <taxon>Obba</taxon>
    </lineage>
</organism>
<dbReference type="GO" id="GO:0006508">
    <property type="term" value="P:proteolysis"/>
    <property type="evidence" value="ECO:0007669"/>
    <property type="project" value="InterPro"/>
</dbReference>
<dbReference type="PANTHER" id="PTHR48104">
    <property type="entry name" value="METACASPASE-4"/>
    <property type="match status" value="1"/>
</dbReference>
<dbReference type="OrthoDB" id="3223806at2759"/>
<gene>
    <name evidence="4" type="ORF">OBBRIDRAFT_215726</name>
</gene>